<dbReference type="GO" id="GO:0031012">
    <property type="term" value="C:extracellular matrix"/>
    <property type="evidence" value="ECO:0007669"/>
    <property type="project" value="InterPro"/>
</dbReference>
<evidence type="ECO:0000259" key="6">
    <source>
        <dbReference type="Pfam" id="PF00413"/>
    </source>
</evidence>
<gene>
    <name evidence="7" type="ORF">FHX41_0360</name>
</gene>
<organism evidence="7 8">
    <name type="scientific">Actinomadura hallensis</name>
    <dbReference type="NCBI Taxonomy" id="337895"/>
    <lineage>
        <taxon>Bacteria</taxon>
        <taxon>Bacillati</taxon>
        <taxon>Actinomycetota</taxon>
        <taxon>Actinomycetes</taxon>
        <taxon>Streptosporangiales</taxon>
        <taxon>Thermomonosporaceae</taxon>
        <taxon>Actinomadura</taxon>
    </lineage>
</organism>
<sequence>MHGNSRGSRPVALAAAVTATAAYALTAGAGTALAAPAPPAWCKSGGTLSARAMPQKIRIADCDLRGRTVRGANGLTAVVPEDGTSLVAHALRTGGGGAELRIDVDDAAGEITISASGARVPEGRPRGFRAAADPCRDGTYRLQASSWPRGATIAWRYHPGSGRLPMTGIARGVSNMVNARTDCGGSSFTPPPAVDARYAGRSASRPNVTAQAACGTRDRVNTFGWLAMTGTSGSVLAATCIWYKGGTTLETDMALQEQGKRWWTDGSCPSGSYSAEAVATHETGHVLGLDHVGGPSHSELTMAPSVAACDDGPATLGRGDYNGLIALYGAR</sequence>
<evidence type="ECO:0000256" key="3">
    <source>
        <dbReference type="ARBA" id="ARBA00022801"/>
    </source>
</evidence>
<dbReference type="InterPro" id="IPR024079">
    <property type="entry name" value="MetalloPept_cat_dom_sf"/>
</dbReference>
<reference evidence="7 8" key="1">
    <citation type="submission" date="2019-06" db="EMBL/GenBank/DDBJ databases">
        <title>Sequencing the genomes of 1000 actinobacteria strains.</title>
        <authorList>
            <person name="Klenk H.-P."/>
        </authorList>
    </citation>
    <scope>NUCLEOTIDE SEQUENCE [LARGE SCALE GENOMIC DNA]</scope>
    <source>
        <strain evidence="7 8">DSM 45043</strain>
    </source>
</reference>
<feature type="chain" id="PRO_5022163102" evidence="5">
    <location>
        <begin position="35"/>
        <end position="331"/>
    </location>
</feature>
<proteinExistence type="predicted"/>
<dbReference type="Gene3D" id="3.40.390.10">
    <property type="entry name" value="Collagenase (Catalytic Domain)"/>
    <property type="match status" value="1"/>
</dbReference>
<dbReference type="AlphaFoldDB" id="A0A543I852"/>
<dbReference type="Proteomes" id="UP000316706">
    <property type="component" value="Unassembled WGS sequence"/>
</dbReference>
<evidence type="ECO:0000313" key="8">
    <source>
        <dbReference type="Proteomes" id="UP000316706"/>
    </source>
</evidence>
<dbReference type="Pfam" id="PF00413">
    <property type="entry name" value="Peptidase_M10"/>
    <property type="match status" value="1"/>
</dbReference>
<evidence type="ECO:0000256" key="5">
    <source>
        <dbReference type="SAM" id="SignalP"/>
    </source>
</evidence>
<dbReference type="GO" id="GO:0006508">
    <property type="term" value="P:proteolysis"/>
    <property type="evidence" value="ECO:0007669"/>
    <property type="project" value="UniProtKB-KW"/>
</dbReference>
<evidence type="ECO:0000256" key="4">
    <source>
        <dbReference type="ARBA" id="ARBA00022833"/>
    </source>
</evidence>
<feature type="domain" description="Peptidase M10 metallopeptidase" evidence="6">
    <location>
        <begin position="247"/>
        <end position="329"/>
    </location>
</feature>
<dbReference type="GO" id="GO:0008270">
    <property type="term" value="F:zinc ion binding"/>
    <property type="evidence" value="ECO:0007669"/>
    <property type="project" value="InterPro"/>
</dbReference>
<dbReference type="SUPFAM" id="SSF55486">
    <property type="entry name" value="Metalloproteases ('zincins'), catalytic domain"/>
    <property type="match status" value="1"/>
</dbReference>
<dbReference type="RefSeq" id="WP_141965868.1">
    <property type="nucleotide sequence ID" value="NZ_VFPO01000001.1"/>
</dbReference>
<dbReference type="InterPro" id="IPR001818">
    <property type="entry name" value="Pept_M10_metallopeptidase"/>
</dbReference>
<feature type="signal peptide" evidence="5">
    <location>
        <begin position="1"/>
        <end position="34"/>
    </location>
</feature>
<keyword evidence="3" id="KW-0378">Hydrolase</keyword>
<accession>A0A543I852</accession>
<keyword evidence="2" id="KW-0479">Metal-binding</keyword>
<keyword evidence="4" id="KW-0862">Zinc</keyword>
<comment type="caution">
    <text evidence="7">The sequence shown here is derived from an EMBL/GenBank/DDBJ whole genome shotgun (WGS) entry which is preliminary data.</text>
</comment>
<keyword evidence="1" id="KW-0645">Protease</keyword>
<protein>
    <submittedName>
        <fullName evidence="7">Matrixin</fullName>
    </submittedName>
</protein>
<dbReference type="GO" id="GO:0004222">
    <property type="term" value="F:metalloendopeptidase activity"/>
    <property type="evidence" value="ECO:0007669"/>
    <property type="project" value="InterPro"/>
</dbReference>
<keyword evidence="5" id="KW-0732">Signal</keyword>
<name>A0A543I852_9ACTN</name>
<evidence type="ECO:0000256" key="2">
    <source>
        <dbReference type="ARBA" id="ARBA00022723"/>
    </source>
</evidence>
<dbReference type="OrthoDB" id="5188902at2"/>
<dbReference type="EMBL" id="VFPO01000001">
    <property type="protein sequence ID" value="TQM66772.1"/>
    <property type="molecule type" value="Genomic_DNA"/>
</dbReference>
<evidence type="ECO:0000256" key="1">
    <source>
        <dbReference type="ARBA" id="ARBA00022670"/>
    </source>
</evidence>
<evidence type="ECO:0000313" key="7">
    <source>
        <dbReference type="EMBL" id="TQM66772.1"/>
    </source>
</evidence>
<keyword evidence="8" id="KW-1185">Reference proteome</keyword>